<evidence type="ECO:0000259" key="1">
    <source>
        <dbReference type="Pfam" id="PF03235"/>
    </source>
</evidence>
<reference evidence="4" key="1">
    <citation type="submission" date="2016-10" db="EMBL/GenBank/DDBJ databases">
        <authorList>
            <person name="Varghese N."/>
            <person name="Submissions S."/>
        </authorList>
    </citation>
    <scope>NUCLEOTIDE SEQUENCE [LARGE SCALE GENOMIC DNA]</scope>
    <source>
        <strain evidence="4">DSM 23515</strain>
    </source>
</reference>
<feature type="domain" description="GmrSD restriction endonucleases N-terminal" evidence="1">
    <location>
        <begin position="11"/>
        <end position="209"/>
    </location>
</feature>
<dbReference type="Proteomes" id="UP000199116">
    <property type="component" value="Unassembled WGS sequence"/>
</dbReference>
<dbReference type="EMBL" id="FOOH01000016">
    <property type="protein sequence ID" value="SFF95668.1"/>
    <property type="molecule type" value="Genomic_DNA"/>
</dbReference>
<dbReference type="PANTHER" id="PTHR35149">
    <property type="entry name" value="SLL5132 PROTEIN"/>
    <property type="match status" value="1"/>
</dbReference>
<proteinExistence type="predicted"/>
<organism evidence="3 4">
    <name type="scientific">Salegentibacter agarivorans</name>
    <dbReference type="NCBI Taxonomy" id="345907"/>
    <lineage>
        <taxon>Bacteria</taxon>
        <taxon>Pseudomonadati</taxon>
        <taxon>Bacteroidota</taxon>
        <taxon>Flavobacteriia</taxon>
        <taxon>Flavobacteriales</taxon>
        <taxon>Flavobacteriaceae</taxon>
        <taxon>Salegentibacter</taxon>
    </lineage>
</organism>
<protein>
    <recommendedName>
        <fullName evidence="5">DUF262 domain-containing protein</fullName>
    </recommendedName>
</protein>
<dbReference type="RefSeq" id="WP_093305185.1">
    <property type="nucleotide sequence ID" value="NZ_FOOH01000016.1"/>
</dbReference>
<name>A0A1I2MX29_9FLAO</name>
<evidence type="ECO:0000259" key="2">
    <source>
        <dbReference type="Pfam" id="PF07510"/>
    </source>
</evidence>
<evidence type="ECO:0000313" key="4">
    <source>
        <dbReference type="Proteomes" id="UP000199116"/>
    </source>
</evidence>
<dbReference type="PANTHER" id="PTHR35149:SF1">
    <property type="entry name" value="DUF5655 DOMAIN-CONTAINING PROTEIN"/>
    <property type="match status" value="1"/>
</dbReference>
<dbReference type="Pfam" id="PF07510">
    <property type="entry name" value="GmrSD_C"/>
    <property type="match status" value="1"/>
</dbReference>
<dbReference type="InterPro" id="IPR011089">
    <property type="entry name" value="GmrSD_C"/>
</dbReference>
<keyword evidence="4" id="KW-1185">Reference proteome</keyword>
<gene>
    <name evidence="3" type="ORF">SAMN04488033_11663</name>
</gene>
<dbReference type="InterPro" id="IPR004919">
    <property type="entry name" value="GmrSD_N"/>
</dbReference>
<sequence>MEVKELNKSIREIFQWNYVVPLYQRNYAWSDDEIHQLIRDIYENYIKDPKGFYFIGTLVVLKRKNGDFEVIDGQQRLTTLSLIAKKLDPNLHTSKLQYDSRPEVESFLSTYFQRGEVAVTTTNHLVSHFNEAIEYIENVDLEAEDFKTLHFIDYLKEDSIDEFKNYFFKQVQLVKVEIPSDTDVAHYFEVMNNRGDQLEEHEIVKARLLDKIQVYKTGSAQFSKIWDACSQMNEPIQRLFSKTDRESFFGKEYDSCYFESDKTSKKETENQGNSSLSIERILNGESILIDDEDRDKGDEEAFEAIIDFPNFLMHVLKLYFFDNKALDIPLNGDELLKWFEKLEEKIDPLEFIDKLLFYRVVFDRFIVTVIEDEKSEDNTKWILHKPKRYYNEKQNSNRLIYKNSFEELQEPIIKCLSMLQVTFRTKKYKNYLQEILFWFNEVDDLKIQSKEYLNKLNGLVLETYNSNKNFESLIPLPHYNKGTSTPHFLFNFIDYLYWTESPEKFNFEFKYRNSVEHHLPQSYRNTDNENVLDCLGNLCLVSKSGNSKMNDESPKGKADPKGKYYNENLPAKQLTMYKITNSNGQWGEAEILNHYNDILDLLNRRNEILPIK</sequence>
<feature type="domain" description="GmrSD restriction endonucleases C-terminal" evidence="2">
    <location>
        <begin position="493"/>
        <end position="599"/>
    </location>
</feature>
<accession>A0A1I2MX29</accession>
<dbReference type="Pfam" id="PF03235">
    <property type="entry name" value="GmrSD_N"/>
    <property type="match status" value="1"/>
</dbReference>
<dbReference type="AlphaFoldDB" id="A0A1I2MX29"/>
<evidence type="ECO:0008006" key="5">
    <source>
        <dbReference type="Google" id="ProtNLM"/>
    </source>
</evidence>
<evidence type="ECO:0000313" key="3">
    <source>
        <dbReference type="EMBL" id="SFF95668.1"/>
    </source>
</evidence>